<keyword evidence="1" id="KW-0732">Signal</keyword>
<dbReference type="OrthoDB" id="1416945at2"/>
<dbReference type="RefSeq" id="WP_138949042.1">
    <property type="nucleotide sequence ID" value="NZ_CP040749.1"/>
</dbReference>
<dbReference type="Proteomes" id="UP000306229">
    <property type="component" value="Chromosome"/>
</dbReference>
<dbReference type="KEGG" id="fbe:FF125_06735"/>
<evidence type="ECO:0000256" key="1">
    <source>
        <dbReference type="SAM" id="SignalP"/>
    </source>
</evidence>
<accession>A0A5B7TT44</accession>
<proteinExistence type="predicted"/>
<keyword evidence="3" id="KW-1185">Reference proteome</keyword>
<feature type="chain" id="PRO_5022773766" evidence="1">
    <location>
        <begin position="21"/>
        <end position="242"/>
    </location>
</feature>
<gene>
    <name evidence="2" type="ORF">FF125_06735</name>
</gene>
<evidence type="ECO:0000313" key="2">
    <source>
        <dbReference type="EMBL" id="QCX38137.1"/>
    </source>
</evidence>
<reference evidence="2 3" key="1">
    <citation type="submission" date="2019-05" db="EMBL/GenBank/DDBJ databases">
        <title>Algicella ahnfeltiae gen. nov., sp. nov., a novel marine bacterium of the family Flavobacteriaceae isolated from a red alga.</title>
        <authorList>
            <person name="Nedashkovskaya O.I."/>
            <person name="Kukhlevskiy A.D."/>
            <person name="Kim S.-G."/>
            <person name="Zhukova N.V."/>
            <person name="Mikhailov V.V."/>
        </authorList>
    </citation>
    <scope>NUCLEOTIDE SEQUENCE [LARGE SCALE GENOMIC DNA]</scope>
    <source>
        <strain evidence="2 3">10Alg115</strain>
    </source>
</reference>
<evidence type="ECO:0000313" key="3">
    <source>
        <dbReference type="Proteomes" id="UP000306229"/>
    </source>
</evidence>
<dbReference type="EMBL" id="CP040749">
    <property type="protein sequence ID" value="QCX38137.1"/>
    <property type="molecule type" value="Genomic_DNA"/>
</dbReference>
<organism evidence="2 3">
    <name type="scientific">Aureibaculum algae</name>
    <dbReference type="NCBI Taxonomy" id="2584122"/>
    <lineage>
        <taxon>Bacteria</taxon>
        <taxon>Pseudomonadati</taxon>
        <taxon>Bacteroidota</taxon>
        <taxon>Flavobacteriia</taxon>
        <taxon>Flavobacteriales</taxon>
        <taxon>Flavobacteriaceae</taxon>
        <taxon>Aureibaculum</taxon>
    </lineage>
</organism>
<name>A0A5B7TT44_9FLAO</name>
<feature type="signal peptide" evidence="1">
    <location>
        <begin position="1"/>
        <end position="20"/>
    </location>
</feature>
<sequence>MKKLLALVCIVLTYNGPVFSQEENYYDDLLAKSFKAYQEVDMELSNHMYAFIKKRFTQHLKDSTSFSNPHDSLSKHVSIRRSSDGLVKTYSWSERDYGCCHGTETYVQFKTPSGTVKYIDLDQEPEGYEEVFISGLHLLKIKEKSYYLILGNGTCCGGKHYSTARIFEIKDDNLYKCDNLFNNKTVLYIGANRSQTIGLKYDSDKKTLSYNSYGELEDTGFYANEKTMIQLKLTENGFKKAY</sequence>
<protein>
    <submittedName>
        <fullName evidence="2">Uncharacterized protein</fullName>
    </submittedName>
</protein>
<dbReference type="AlphaFoldDB" id="A0A5B7TT44"/>